<organism evidence="2 3">
    <name type="scientific">Oryza meyeriana var. granulata</name>
    <dbReference type="NCBI Taxonomy" id="110450"/>
    <lineage>
        <taxon>Eukaryota</taxon>
        <taxon>Viridiplantae</taxon>
        <taxon>Streptophyta</taxon>
        <taxon>Embryophyta</taxon>
        <taxon>Tracheophyta</taxon>
        <taxon>Spermatophyta</taxon>
        <taxon>Magnoliopsida</taxon>
        <taxon>Liliopsida</taxon>
        <taxon>Poales</taxon>
        <taxon>Poaceae</taxon>
        <taxon>BOP clade</taxon>
        <taxon>Oryzoideae</taxon>
        <taxon>Oryzeae</taxon>
        <taxon>Oryzinae</taxon>
        <taxon>Oryza</taxon>
        <taxon>Oryza meyeriana</taxon>
    </lineage>
</organism>
<dbReference type="Proteomes" id="UP000479710">
    <property type="component" value="Unassembled WGS sequence"/>
</dbReference>
<proteinExistence type="predicted"/>
<feature type="region of interest" description="Disordered" evidence="1">
    <location>
        <begin position="28"/>
        <end position="60"/>
    </location>
</feature>
<evidence type="ECO:0000256" key="1">
    <source>
        <dbReference type="SAM" id="MobiDB-lite"/>
    </source>
</evidence>
<gene>
    <name evidence="2" type="ORF">E2562_023835</name>
</gene>
<name>A0A6G1D742_9ORYZ</name>
<evidence type="ECO:0000313" key="3">
    <source>
        <dbReference type="Proteomes" id="UP000479710"/>
    </source>
</evidence>
<comment type="caution">
    <text evidence="2">The sequence shown here is derived from an EMBL/GenBank/DDBJ whole genome shotgun (WGS) entry which is preliminary data.</text>
</comment>
<accession>A0A6G1D742</accession>
<sequence>MLSAPSLDAWLDIVEMALPELAAWVGENGDRVGPPGGRHHSPYRRHSSLRHQLRHPHPGG</sequence>
<dbReference type="AlphaFoldDB" id="A0A6G1D742"/>
<keyword evidence="3" id="KW-1185">Reference proteome</keyword>
<dbReference type="EMBL" id="SPHZ02000007">
    <property type="protein sequence ID" value="KAF0908210.1"/>
    <property type="molecule type" value="Genomic_DNA"/>
</dbReference>
<feature type="compositionally biased region" description="Basic residues" evidence="1">
    <location>
        <begin position="37"/>
        <end position="60"/>
    </location>
</feature>
<protein>
    <submittedName>
        <fullName evidence="2">Uncharacterized protein</fullName>
    </submittedName>
</protein>
<reference evidence="2 3" key="1">
    <citation type="submission" date="2019-11" db="EMBL/GenBank/DDBJ databases">
        <title>Whole genome sequence of Oryza granulata.</title>
        <authorList>
            <person name="Li W."/>
        </authorList>
    </citation>
    <scope>NUCLEOTIDE SEQUENCE [LARGE SCALE GENOMIC DNA]</scope>
    <source>
        <strain evidence="3">cv. Menghai</strain>
        <tissue evidence="2">Leaf</tissue>
    </source>
</reference>
<evidence type="ECO:0000313" key="2">
    <source>
        <dbReference type="EMBL" id="KAF0908210.1"/>
    </source>
</evidence>